<dbReference type="SUPFAM" id="SSF101473">
    <property type="entry name" value="DhaL-like"/>
    <property type="match status" value="1"/>
</dbReference>
<dbReference type="InterPro" id="IPR012737">
    <property type="entry name" value="DhaK_L_YcgS"/>
</dbReference>
<keyword evidence="5" id="KW-1185">Reference proteome</keyword>
<dbReference type="Pfam" id="PF02734">
    <property type="entry name" value="Dak2"/>
    <property type="match status" value="1"/>
</dbReference>
<dbReference type="PANTHER" id="PTHR28629">
    <property type="entry name" value="TRIOKINASE/FMN CYCLASE"/>
    <property type="match status" value="1"/>
</dbReference>
<gene>
    <name evidence="4" type="ORF">MCANUFG4_00369</name>
</gene>
<accession>I1A7E4</accession>
<dbReference type="NCBIfam" id="TIGR02365">
    <property type="entry name" value="dha_L_ycgS"/>
    <property type="match status" value="1"/>
</dbReference>
<name>I1A7E4_9BACT</name>
<dbReference type="InterPro" id="IPR050861">
    <property type="entry name" value="Dihydroxyacetone_Kinase"/>
</dbReference>
<dbReference type="PANTHER" id="PTHR28629:SF4">
    <property type="entry name" value="TRIOKINASE_FMN CYCLASE"/>
    <property type="match status" value="1"/>
</dbReference>
<evidence type="ECO:0000313" key="4">
    <source>
        <dbReference type="EMBL" id="EIE42415.1"/>
    </source>
</evidence>
<reference evidence="4 5" key="1">
    <citation type="journal article" date="2012" name="J. Bacteriol.">
        <title>Genome annotation of five Mycoplasma canis strains.</title>
        <authorList>
            <person name="Brown D.R."/>
            <person name="May M."/>
            <person name="Michaels D.L."/>
            <person name="Barbet A.F."/>
        </authorList>
    </citation>
    <scope>NUCLEOTIDE SEQUENCE [LARGE SCALE GENOMIC DNA]</scope>
    <source>
        <strain evidence="4 5">UFG4</strain>
    </source>
</reference>
<dbReference type="RefSeq" id="WP_004796972.1">
    <property type="nucleotide sequence ID" value="NZ_AJFU01000002.1"/>
</dbReference>
<dbReference type="EMBL" id="AJFU01000002">
    <property type="protein sequence ID" value="EIE42415.1"/>
    <property type="molecule type" value="Genomic_DNA"/>
</dbReference>
<feature type="domain" description="DhaL" evidence="3">
    <location>
        <begin position="6"/>
        <end position="201"/>
    </location>
</feature>
<dbReference type="InterPro" id="IPR004007">
    <property type="entry name" value="DhaL_dom"/>
</dbReference>
<evidence type="ECO:0000313" key="5">
    <source>
        <dbReference type="Proteomes" id="UP000006229"/>
    </source>
</evidence>
<dbReference type="Gene3D" id="1.25.40.340">
    <property type="match status" value="1"/>
</dbReference>
<dbReference type="PROSITE" id="PS51480">
    <property type="entry name" value="DHAL"/>
    <property type="match status" value="1"/>
</dbReference>
<proteinExistence type="predicted"/>
<evidence type="ECO:0000256" key="1">
    <source>
        <dbReference type="ARBA" id="ARBA00022679"/>
    </source>
</evidence>
<dbReference type="GO" id="GO:0004371">
    <property type="term" value="F:glycerone kinase activity"/>
    <property type="evidence" value="ECO:0007669"/>
    <property type="project" value="InterPro"/>
</dbReference>
<evidence type="ECO:0000256" key="2">
    <source>
        <dbReference type="ARBA" id="ARBA00022777"/>
    </source>
</evidence>
<sequence>MKINVNKAHDIVKNIYEELKINEDYISSLDQAIGDGDHGFNIVRGFAAVSEISVDNLTLESFFSQIGRTLMAKVGGASGPLYGMAFMKGSSAFKGEEFITFDGLKNFVSNFAGSLEMLGKVTLGEKTMYDVWKPLSEKLNPLPEISENTKKELVNYIDQLVKKTENMVATKGRASYLKERSLGTIDPGSFTSSVILKHLIKEL</sequence>
<comment type="caution">
    <text evidence="4">The sequence shown here is derived from an EMBL/GenBank/DDBJ whole genome shotgun (WGS) entry which is preliminary data.</text>
</comment>
<evidence type="ECO:0000259" key="3">
    <source>
        <dbReference type="PROSITE" id="PS51480"/>
    </source>
</evidence>
<dbReference type="AlphaFoldDB" id="I1A7E4"/>
<dbReference type="GO" id="GO:0019563">
    <property type="term" value="P:glycerol catabolic process"/>
    <property type="evidence" value="ECO:0007669"/>
    <property type="project" value="TreeGrafter"/>
</dbReference>
<dbReference type="Proteomes" id="UP000006229">
    <property type="component" value="Unassembled WGS sequence"/>
</dbReference>
<dbReference type="OrthoDB" id="9800291at2"/>
<dbReference type="GO" id="GO:0005829">
    <property type="term" value="C:cytosol"/>
    <property type="evidence" value="ECO:0007669"/>
    <property type="project" value="TreeGrafter"/>
</dbReference>
<keyword evidence="2 4" id="KW-0418">Kinase</keyword>
<dbReference type="FunFam" id="1.25.40.340:FF:000002">
    <property type="entry name" value="Dihydroxyacetone kinase, L subunit"/>
    <property type="match status" value="1"/>
</dbReference>
<keyword evidence="1" id="KW-0808">Transferase</keyword>
<protein>
    <submittedName>
        <fullName evidence="4">Dihydroxyacetone kinase subunit DhaL</fullName>
    </submittedName>
</protein>
<organism evidence="4 5">
    <name type="scientific">Mycoplasmopsis canis UFG4</name>
    <dbReference type="NCBI Taxonomy" id="1131455"/>
    <lineage>
        <taxon>Bacteria</taxon>
        <taxon>Bacillati</taxon>
        <taxon>Mycoplasmatota</taxon>
        <taxon>Mycoplasmoidales</taxon>
        <taxon>Metamycoplasmataceae</taxon>
        <taxon>Mycoplasmopsis</taxon>
    </lineage>
</organism>
<dbReference type="InterPro" id="IPR036117">
    <property type="entry name" value="DhaL_dom_sf"/>
</dbReference>
<dbReference type="SMART" id="SM01120">
    <property type="entry name" value="Dak2"/>
    <property type="match status" value="1"/>
</dbReference>
<dbReference type="PATRIC" id="fig|1131455.3.peg.72"/>